<evidence type="ECO:0000256" key="1">
    <source>
        <dbReference type="ARBA" id="ARBA00022679"/>
    </source>
</evidence>
<gene>
    <name evidence="4" type="ORF">SMD44_08859</name>
</gene>
<dbReference type="Proteomes" id="UP000195880">
    <property type="component" value="Chromosome"/>
</dbReference>
<protein>
    <submittedName>
        <fullName evidence="4">Acyltransferase</fullName>
    </submittedName>
</protein>
<evidence type="ECO:0000313" key="5">
    <source>
        <dbReference type="Proteomes" id="UP000195880"/>
    </source>
</evidence>
<dbReference type="KEGG" id="salf:SMD44_08859"/>
<dbReference type="AlphaFoldDB" id="A0A1Z1WSR3"/>
<proteinExistence type="predicted"/>
<accession>A0A1Z1WSR3</accession>
<keyword evidence="5" id="KW-1185">Reference proteome</keyword>
<reference evidence="4 5" key="1">
    <citation type="submission" date="2017-05" db="EMBL/GenBank/DDBJ databases">
        <title>Streptomyces alboflavus Genome sequencing and assembly.</title>
        <authorList>
            <person name="Wang Y."/>
            <person name="Du B."/>
            <person name="Ding Y."/>
            <person name="Liu H."/>
            <person name="Hou Q."/>
            <person name="Liu K."/>
            <person name="Wang C."/>
            <person name="Yao L."/>
        </authorList>
    </citation>
    <scope>NUCLEOTIDE SEQUENCE [LARGE SCALE GENOMIC DNA]</scope>
    <source>
        <strain evidence="4 5">MDJK44</strain>
    </source>
</reference>
<feature type="domain" description="Phospholipid/glycerol acyltransferase" evidence="3">
    <location>
        <begin position="42"/>
        <end position="163"/>
    </location>
</feature>
<evidence type="ECO:0000313" key="4">
    <source>
        <dbReference type="EMBL" id="ARX89372.1"/>
    </source>
</evidence>
<dbReference type="PANTHER" id="PTHR10434">
    <property type="entry name" value="1-ACYL-SN-GLYCEROL-3-PHOSPHATE ACYLTRANSFERASE"/>
    <property type="match status" value="1"/>
</dbReference>
<dbReference type="eggNOG" id="COG0204">
    <property type="taxonomic scope" value="Bacteria"/>
</dbReference>
<evidence type="ECO:0000259" key="3">
    <source>
        <dbReference type="SMART" id="SM00563"/>
    </source>
</evidence>
<dbReference type="SMART" id="SM00563">
    <property type="entry name" value="PlsC"/>
    <property type="match status" value="1"/>
</dbReference>
<dbReference type="EMBL" id="CP021748">
    <property type="protein sequence ID" value="ARX89372.1"/>
    <property type="molecule type" value="Genomic_DNA"/>
</dbReference>
<dbReference type="PANTHER" id="PTHR10434:SF11">
    <property type="entry name" value="1-ACYL-SN-GLYCEROL-3-PHOSPHATE ACYLTRANSFERASE"/>
    <property type="match status" value="1"/>
</dbReference>
<sequence length="291" mass="30284">MKIHLVELGRTNMLSRLADALVPAVSRLTVTADAGAELAPGSIVVANHTSLADPVVVLAALHRLGARPVVMAAAGLWRVPLLGRALARDGHIPVHRRDRRAANALDTAAEALRQGHLVLIYAEGGLPRRLDAAEAAPGTFRSGLSRLARRTGAPVVPVGQAGARRITSGSVPKQLTGLLTAPLRRPGLHVHVGRPLELTGVGAAATEQAHAAVTAAWHTAAGQLGERARSPRDASEGQRVRSWWDDRGCGNHRARSARGSSWPAGAVGVCAGGARGQMVRGSSVWFVASSP</sequence>
<dbReference type="CDD" id="cd07989">
    <property type="entry name" value="LPLAT_AGPAT-like"/>
    <property type="match status" value="1"/>
</dbReference>
<dbReference type="Pfam" id="PF01553">
    <property type="entry name" value="Acyltransferase"/>
    <property type="match status" value="1"/>
</dbReference>
<organism evidence="4 5">
    <name type="scientific">Streptomyces alboflavus</name>
    <dbReference type="NCBI Taxonomy" id="67267"/>
    <lineage>
        <taxon>Bacteria</taxon>
        <taxon>Bacillati</taxon>
        <taxon>Actinomycetota</taxon>
        <taxon>Actinomycetes</taxon>
        <taxon>Kitasatosporales</taxon>
        <taxon>Streptomycetaceae</taxon>
        <taxon>Streptomyces</taxon>
    </lineage>
</organism>
<keyword evidence="2 4" id="KW-0012">Acyltransferase</keyword>
<dbReference type="STRING" id="67267.GCA_000716675_04734"/>
<dbReference type="InterPro" id="IPR002123">
    <property type="entry name" value="Plipid/glycerol_acylTrfase"/>
</dbReference>
<name>A0A1Z1WSR3_9ACTN</name>
<dbReference type="SUPFAM" id="SSF69593">
    <property type="entry name" value="Glycerol-3-phosphate (1)-acyltransferase"/>
    <property type="match status" value="1"/>
</dbReference>
<dbReference type="GO" id="GO:0003841">
    <property type="term" value="F:1-acylglycerol-3-phosphate O-acyltransferase activity"/>
    <property type="evidence" value="ECO:0007669"/>
    <property type="project" value="TreeGrafter"/>
</dbReference>
<dbReference type="GO" id="GO:0006654">
    <property type="term" value="P:phosphatidic acid biosynthetic process"/>
    <property type="evidence" value="ECO:0007669"/>
    <property type="project" value="TreeGrafter"/>
</dbReference>
<evidence type="ECO:0000256" key="2">
    <source>
        <dbReference type="ARBA" id="ARBA00023315"/>
    </source>
</evidence>
<keyword evidence="1 4" id="KW-0808">Transferase</keyword>